<evidence type="ECO:0000313" key="9">
    <source>
        <dbReference type="Proteomes" id="UP000016923"/>
    </source>
</evidence>
<dbReference type="PROSITE" id="PS50035">
    <property type="entry name" value="PLD"/>
    <property type="match status" value="2"/>
</dbReference>
<evidence type="ECO:0000259" key="7">
    <source>
        <dbReference type="PROSITE" id="PS50035"/>
    </source>
</evidence>
<evidence type="ECO:0000256" key="2">
    <source>
        <dbReference type="ARBA" id="ARBA00022801"/>
    </source>
</evidence>
<dbReference type="SUPFAM" id="SSF56024">
    <property type="entry name" value="Phospholipase D/nuclease"/>
    <property type="match status" value="2"/>
</dbReference>
<name>S3CPI1_OPHP1</name>
<dbReference type="SMART" id="SM00155">
    <property type="entry name" value="PLDc"/>
    <property type="match status" value="2"/>
</dbReference>
<feature type="domain" description="PLD phosphodiesterase" evidence="7">
    <location>
        <begin position="678"/>
        <end position="705"/>
    </location>
</feature>
<dbReference type="OrthoDB" id="14911at2759"/>
<dbReference type="Proteomes" id="UP000016923">
    <property type="component" value="Unassembled WGS sequence"/>
</dbReference>
<keyword evidence="9" id="KW-1185">Reference proteome</keyword>
<evidence type="ECO:0000313" key="8">
    <source>
        <dbReference type="EMBL" id="EPE02510.1"/>
    </source>
</evidence>
<dbReference type="PANTHER" id="PTHR18896:SF186">
    <property type="entry name" value="PHOSPHOLIPASE D"/>
    <property type="match status" value="1"/>
</dbReference>
<dbReference type="Gene3D" id="3.30.870.10">
    <property type="entry name" value="Endonuclease Chain A"/>
    <property type="match status" value="3"/>
</dbReference>
<organism evidence="8 9">
    <name type="scientific">Ophiostoma piceae (strain UAMH 11346)</name>
    <name type="common">Sap stain fungus</name>
    <dbReference type="NCBI Taxonomy" id="1262450"/>
    <lineage>
        <taxon>Eukaryota</taxon>
        <taxon>Fungi</taxon>
        <taxon>Dikarya</taxon>
        <taxon>Ascomycota</taxon>
        <taxon>Pezizomycotina</taxon>
        <taxon>Sordariomycetes</taxon>
        <taxon>Sordariomycetidae</taxon>
        <taxon>Ophiostomatales</taxon>
        <taxon>Ophiostomataceae</taxon>
        <taxon>Ophiostoma</taxon>
    </lineage>
</organism>
<dbReference type="Pfam" id="PF00614">
    <property type="entry name" value="PLDc"/>
    <property type="match status" value="1"/>
</dbReference>
<reference evidence="8 9" key="1">
    <citation type="journal article" date="2013" name="BMC Genomics">
        <title>The genome and transcriptome of the pine saprophyte Ophiostoma piceae, and a comparison with the bark beetle-associated pine pathogen Grosmannia clavigera.</title>
        <authorList>
            <person name="Haridas S."/>
            <person name="Wang Y."/>
            <person name="Lim L."/>
            <person name="Massoumi Alamouti S."/>
            <person name="Jackman S."/>
            <person name="Docking R."/>
            <person name="Robertson G."/>
            <person name="Birol I."/>
            <person name="Bohlmann J."/>
            <person name="Breuil C."/>
        </authorList>
    </citation>
    <scope>NUCLEOTIDE SEQUENCE [LARGE SCALE GENOMIC DNA]</scope>
    <source>
        <strain evidence="8 9">UAMH 11346</strain>
    </source>
</reference>
<feature type="compositionally biased region" description="Basic and acidic residues" evidence="6">
    <location>
        <begin position="19"/>
        <end position="41"/>
    </location>
</feature>
<evidence type="ECO:0000256" key="6">
    <source>
        <dbReference type="SAM" id="MobiDB-lite"/>
    </source>
</evidence>
<evidence type="ECO:0000256" key="4">
    <source>
        <dbReference type="ARBA" id="ARBA00023098"/>
    </source>
</evidence>
<feature type="region of interest" description="Disordered" evidence="6">
    <location>
        <begin position="862"/>
        <end position="912"/>
    </location>
</feature>
<feature type="region of interest" description="Disordered" evidence="6">
    <location>
        <begin position="16"/>
        <end position="46"/>
    </location>
</feature>
<comment type="catalytic activity">
    <reaction evidence="5">
        <text>a 1,2-diacyl-sn-glycero-3-phosphocholine + H2O = a 1,2-diacyl-sn-glycero-3-phosphate + choline + H(+)</text>
        <dbReference type="Rhea" id="RHEA:14445"/>
        <dbReference type="ChEBI" id="CHEBI:15354"/>
        <dbReference type="ChEBI" id="CHEBI:15377"/>
        <dbReference type="ChEBI" id="CHEBI:15378"/>
        <dbReference type="ChEBI" id="CHEBI:57643"/>
        <dbReference type="ChEBI" id="CHEBI:58608"/>
        <dbReference type="EC" id="3.1.4.4"/>
    </reaction>
</comment>
<dbReference type="GO" id="GO:0006654">
    <property type="term" value="P:phosphatidic acid biosynthetic process"/>
    <property type="evidence" value="ECO:0007669"/>
    <property type="project" value="InterPro"/>
</dbReference>
<dbReference type="InterPro" id="IPR016555">
    <property type="entry name" value="PLipase_D_euk"/>
</dbReference>
<dbReference type="PANTHER" id="PTHR18896">
    <property type="entry name" value="PHOSPHOLIPASE D"/>
    <property type="match status" value="1"/>
</dbReference>
<keyword evidence="3 5" id="KW-0442">Lipid degradation</keyword>
<dbReference type="CDD" id="cd09138">
    <property type="entry name" value="PLDc_vPLD1_2_yPLD_like_1"/>
    <property type="match status" value="1"/>
</dbReference>
<comment type="similarity">
    <text evidence="5">Belongs to the phospholipase D family.</text>
</comment>
<protein>
    <recommendedName>
        <fullName evidence="5">Phospholipase</fullName>
        <ecNumber evidence="5">3.1.4.4</ecNumber>
    </recommendedName>
</protein>
<feature type="region of interest" description="Disordered" evidence="6">
    <location>
        <begin position="364"/>
        <end position="390"/>
    </location>
</feature>
<dbReference type="HOGENOM" id="CLU_000690_2_2_1"/>
<dbReference type="STRING" id="1262450.S3CPI1"/>
<keyword evidence="2 5" id="KW-0378">Hydrolase</keyword>
<dbReference type="AlphaFoldDB" id="S3CPI1"/>
<dbReference type="GO" id="GO:0009395">
    <property type="term" value="P:phospholipid catabolic process"/>
    <property type="evidence" value="ECO:0007669"/>
    <property type="project" value="TreeGrafter"/>
</dbReference>
<evidence type="ECO:0000256" key="5">
    <source>
        <dbReference type="PIRNR" id="PIRNR009376"/>
    </source>
</evidence>
<dbReference type="EC" id="3.1.4.4" evidence="5"/>
<evidence type="ECO:0000256" key="3">
    <source>
        <dbReference type="ARBA" id="ARBA00022963"/>
    </source>
</evidence>
<dbReference type="InterPro" id="IPR015679">
    <property type="entry name" value="PLipase_D_fam"/>
</dbReference>
<feature type="domain" description="PLD phosphodiesterase" evidence="7">
    <location>
        <begin position="201"/>
        <end position="228"/>
    </location>
</feature>
<dbReference type="EMBL" id="KE148177">
    <property type="protein sequence ID" value="EPE02510.1"/>
    <property type="molecule type" value="Genomic_DNA"/>
</dbReference>
<evidence type="ECO:0000256" key="1">
    <source>
        <dbReference type="ARBA" id="ARBA00022737"/>
    </source>
</evidence>
<proteinExistence type="inferred from homology"/>
<dbReference type="eggNOG" id="KOG1329">
    <property type="taxonomic scope" value="Eukaryota"/>
</dbReference>
<dbReference type="CDD" id="cd09141">
    <property type="entry name" value="PLDc_vPLD1_2_yPLD_like_2"/>
    <property type="match status" value="1"/>
</dbReference>
<dbReference type="VEuPathDB" id="FungiDB:F503_08735"/>
<feature type="compositionally biased region" description="Basic and acidic residues" evidence="6">
    <location>
        <begin position="379"/>
        <end position="390"/>
    </location>
</feature>
<keyword evidence="1" id="KW-0677">Repeat</keyword>
<gene>
    <name evidence="8" type="ORF">F503_08735</name>
</gene>
<accession>S3CPI1</accession>
<dbReference type="PIRSF" id="PIRSF009376">
    <property type="entry name" value="Phospholipase_D_euk"/>
    <property type="match status" value="1"/>
</dbReference>
<sequence>MQNIFRKVESGIEGLFSGGERHSHTHHGVDCGESHSDEHNGNRYQSFAPQTTGRAKWYVDGCSYFWAVSEALEQARESIYILDWWLSPELYLRRPPAKNEQYRLDRMLKAAAERGVKVRIIVYKEVPQALTLNSAHTKHALEALHPNIRVFRHPDHLPNGHDFQADIQSAFQNLNLQTFDLSKLGKDALQTLYGTSDDMVLYWAHHEKLCLIDNHLAFMGGLDLCFGRWDTNSHPIADAHPENLDDIIFPGQDYNNARIYDFEDIEKWENNKLDRTKNSRMGWSDISISLNGHIVTSLATHFIDRWNYIFNGKYATRSEGYEKIELPAKPHHVPDSLLGTGESFFEGGQRMVSGLQRHLHHGTMGRFLGGSDDDEGGGDESRGRYDSGSRDQGLHIQLTRSCTEWSAGHKTEHSIANAYIEAILNAEHFVYIENQFFITATSDEQHPVGNKIGRAIVQRIQRAYEQGEDFGMVVCIPAVPGFAGDLKSDGALGTRAIMEYQYGSISRGKNSIYGALEAAGVTNPKKYLRFYNLRNYDRINTAPVMDKAEKASGVPYESARREFDDNVQSSYDDNGNDTQGEFGDKYQRYQEAAADAVRKQPNLSKTADSVSACYMNASPDLTTQPWAGSVDTGPGGPGPYGVTYEESGGDSGGPRGPPLGPPGGPGGPGGEMAAFVSEQLYIHSKVLIADDRLVICGSANLNDRSQLGTHDSEIAVVIEDPSHPVETTMAGKPYVVSEFPASLRRQLFRKHIGLLPDQRCDQPTQNFSPINAAPNEYDWDSPADHLVADPLSSNFTRLWQGTAATNTAIFDDVFHCVPSDRARNWNQYESYFSKYFTTPGEKESDKDKKEREKMLEKIKQMEKDHGEGDFFSPPPGPPPDGPPPLGFDGSFPPPPPPGHEGGPPGPPGDGKVLIKVEYGHVVPGFPGGPAAVKSRLAEVRGNLVEMPLDFLVEVKDLAKAGLTLNSLTDELYT</sequence>
<dbReference type="OMA" id="ILYWAHH"/>
<feature type="compositionally biased region" description="Pro residues" evidence="6">
    <location>
        <begin position="872"/>
        <end position="907"/>
    </location>
</feature>
<dbReference type="GO" id="GO:0035556">
    <property type="term" value="P:intracellular signal transduction"/>
    <property type="evidence" value="ECO:0007669"/>
    <property type="project" value="InterPro"/>
</dbReference>
<dbReference type="GO" id="GO:0004630">
    <property type="term" value="F:phospholipase D activity"/>
    <property type="evidence" value="ECO:0007669"/>
    <property type="project" value="UniProtKB-UniRule"/>
</dbReference>
<feature type="region of interest" description="Disordered" evidence="6">
    <location>
        <begin position="624"/>
        <end position="670"/>
    </location>
</feature>
<keyword evidence="4" id="KW-0443">Lipid metabolism</keyword>
<feature type="compositionally biased region" description="Pro residues" evidence="6">
    <location>
        <begin position="655"/>
        <end position="665"/>
    </location>
</feature>
<dbReference type="InterPro" id="IPR001736">
    <property type="entry name" value="PLipase_D/transphosphatidylase"/>
</dbReference>